<evidence type="ECO:0000256" key="10">
    <source>
        <dbReference type="ARBA" id="ARBA00022691"/>
    </source>
</evidence>
<gene>
    <name evidence="15" type="primary">trmD</name>
    <name evidence="19" type="ORF">PL75_06575</name>
</gene>
<evidence type="ECO:0000259" key="18">
    <source>
        <dbReference type="Pfam" id="PF01746"/>
    </source>
</evidence>
<evidence type="ECO:0000256" key="3">
    <source>
        <dbReference type="ARBA" id="ARBA00007630"/>
    </source>
</evidence>
<name>A0A0J1C352_9NEIS</name>
<dbReference type="SUPFAM" id="SSF75217">
    <property type="entry name" value="alpha/beta knot"/>
    <property type="match status" value="1"/>
</dbReference>
<keyword evidence="20" id="KW-1185">Reference proteome</keyword>
<dbReference type="Gene3D" id="1.10.1270.20">
    <property type="entry name" value="tRNA(m1g37)methyltransferase, domain 2"/>
    <property type="match status" value="1"/>
</dbReference>
<evidence type="ECO:0000313" key="20">
    <source>
        <dbReference type="Proteomes" id="UP000036027"/>
    </source>
</evidence>
<dbReference type="PANTHER" id="PTHR46417">
    <property type="entry name" value="TRNA (GUANINE-N(1)-)-METHYLTRANSFERASE"/>
    <property type="match status" value="1"/>
</dbReference>
<keyword evidence="10 15" id="KW-0949">S-adenosyl-L-methionine</keyword>
<dbReference type="OrthoDB" id="9807416at2"/>
<evidence type="ECO:0000256" key="16">
    <source>
        <dbReference type="PIRSR" id="PIRSR000386-1"/>
    </source>
</evidence>
<dbReference type="InterPro" id="IPR029028">
    <property type="entry name" value="Alpha/beta_knot_MTases"/>
</dbReference>
<evidence type="ECO:0000256" key="5">
    <source>
        <dbReference type="ARBA" id="ARBA00012807"/>
    </source>
</evidence>
<comment type="function">
    <text evidence="1 15 17">Specifically methylates guanosine-37 in various tRNAs.</text>
</comment>
<organism evidence="19 20">
    <name type="scientific">Neisseria arctica</name>
    <dbReference type="NCBI Taxonomy" id="1470200"/>
    <lineage>
        <taxon>Bacteria</taxon>
        <taxon>Pseudomonadati</taxon>
        <taxon>Pseudomonadota</taxon>
        <taxon>Betaproteobacteria</taxon>
        <taxon>Neisseriales</taxon>
        <taxon>Neisseriaceae</taxon>
        <taxon>Neisseria</taxon>
    </lineage>
</organism>
<dbReference type="NCBIfam" id="TIGR00088">
    <property type="entry name" value="trmD"/>
    <property type="match status" value="1"/>
</dbReference>
<proteinExistence type="inferred from homology"/>
<dbReference type="Gene3D" id="3.40.1280.10">
    <property type="match status" value="1"/>
</dbReference>
<dbReference type="STRING" id="1470200.PL75_06575"/>
<feature type="binding site" evidence="15 16">
    <location>
        <position position="112"/>
    </location>
    <ligand>
        <name>S-adenosyl-L-methionine</name>
        <dbReference type="ChEBI" id="CHEBI:59789"/>
    </ligand>
</feature>
<comment type="subunit">
    <text evidence="4 15 17">Homodimer.</text>
</comment>
<evidence type="ECO:0000256" key="11">
    <source>
        <dbReference type="ARBA" id="ARBA00022694"/>
    </source>
</evidence>
<evidence type="ECO:0000256" key="1">
    <source>
        <dbReference type="ARBA" id="ARBA00002634"/>
    </source>
</evidence>
<dbReference type="GO" id="GO:0005829">
    <property type="term" value="C:cytosol"/>
    <property type="evidence" value="ECO:0007669"/>
    <property type="project" value="TreeGrafter"/>
</dbReference>
<evidence type="ECO:0000256" key="8">
    <source>
        <dbReference type="ARBA" id="ARBA00022603"/>
    </source>
</evidence>
<dbReference type="PIRSF" id="PIRSF000386">
    <property type="entry name" value="tRNA_mtase"/>
    <property type="match status" value="1"/>
</dbReference>
<evidence type="ECO:0000256" key="4">
    <source>
        <dbReference type="ARBA" id="ARBA00011738"/>
    </source>
</evidence>
<dbReference type="HAMAP" id="MF_00605">
    <property type="entry name" value="TrmD"/>
    <property type="match status" value="1"/>
</dbReference>
<dbReference type="FunFam" id="1.10.1270.20:FF:000001">
    <property type="entry name" value="tRNA (guanine-N(1)-)-methyltransferase"/>
    <property type="match status" value="1"/>
</dbReference>
<dbReference type="CDD" id="cd18080">
    <property type="entry name" value="TrmD-like"/>
    <property type="match status" value="1"/>
</dbReference>
<evidence type="ECO:0000256" key="12">
    <source>
        <dbReference type="ARBA" id="ARBA00029736"/>
    </source>
</evidence>
<accession>A0A0J1C352</accession>
<dbReference type="InterPro" id="IPR002649">
    <property type="entry name" value="tRNA_m1G_MeTrfase_TrmD"/>
</dbReference>
<sequence length="252" mass="28021">MLIQAITLFPEMFDSITCHGVTGRALKQNLWQFNVINPRSFADNKLGYIDDRPFGGGPGMIMMAPPLAAALNAAKAQNSQGKVIYLSPQGTPLTHAKACELATEKHLILLCGRYEGIDDRLLQQEVDEEICIGDFVVSGGELPAMMLMDAVLRLLPGVLGDSRSAEQDSFADGLLDCPHYTRPIEFQGMAVPEVLRSGNHALIAEWRLKQALQRTLARRPDLLEKRELTPQESRLLQEIKQEERESHYNLGN</sequence>
<dbReference type="RefSeq" id="WP_047761124.1">
    <property type="nucleotide sequence ID" value="NZ_CP091510.1"/>
</dbReference>
<dbReference type="GO" id="GO:0052906">
    <property type="term" value="F:tRNA (guanine(37)-N1)-methyltransferase activity"/>
    <property type="evidence" value="ECO:0007669"/>
    <property type="project" value="UniProtKB-UniRule"/>
</dbReference>
<reference evidence="19 20" key="1">
    <citation type="submission" date="2014-11" db="EMBL/GenBank/DDBJ databases">
        <title>Genome of a novel goose pathogen.</title>
        <authorList>
            <person name="Hansen C.M."/>
            <person name="Hueffer K."/>
            <person name="Choi S.C."/>
        </authorList>
    </citation>
    <scope>NUCLEOTIDE SEQUENCE [LARGE SCALE GENOMIC DNA]</scope>
    <source>
        <strain evidence="19 20">KH1503</strain>
    </source>
</reference>
<comment type="subcellular location">
    <subcellularLocation>
        <location evidence="2 15 17">Cytoplasm</location>
    </subcellularLocation>
</comment>
<dbReference type="NCBIfam" id="NF000648">
    <property type="entry name" value="PRK00026.1"/>
    <property type="match status" value="1"/>
</dbReference>
<keyword evidence="11 15" id="KW-0819">tRNA processing</keyword>
<evidence type="ECO:0000256" key="15">
    <source>
        <dbReference type="HAMAP-Rule" id="MF_00605"/>
    </source>
</evidence>
<comment type="caution">
    <text evidence="19">The sequence shown here is derived from an EMBL/GenBank/DDBJ whole genome shotgun (WGS) entry which is preliminary data.</text>
</comment>
<dbReference type="InterPro" id="IPR016009">
    <property type="entry name" value="tRNA_MeTrfase_TRMD/TRM10"/>
</dbReference>
<evidence type="ECO:0000256" key="17">
    <source>
        <dbReference type="RuleBase" id="RU003464"/>
    </source>
</evidence>
<evidence type="ECO:0000256" key="14">
    <source>
        <dbReference type="ARBA" id="ARBA00047783"/>
    </source>
</evidence>
<dbReference type="Proteomes" id="UP000036027">
    <property type="component" value="Unassembled WGS sequence"/>
</dbReference>
<dbReference type="PANTHER" id="PTHR46417:SF1">
    <property type="entry name" value="TRNA (GUANINE-N(1)-)-METHYLTRANSFERASE"/>
    <property type="match status" value="1"/>
</dbReference>
<evidence type="ECO:0000256" key="7">
    <source>
        <dbReference type="ARBA" id="ARBA00022490"/>
    </source>
</evidence>
<dbReference type="AlphaFoldDB" id="A0A0J1C352"/>
<dbReference type="EMBL" id="JTDO01000009">
    <property type="protein sequence ID" value="KLT72738.1"/>
    <property type="molecule type" value="Genomic_DNA"/>
</dbReference>
<keyword evidence="7 15" id="KW-0963">Cytoplasm</keyword>
<keyword evidence="9 15" id="KW-0808">Transferase</keyword>
<dbReference type="InterPro" id="IPR023148">
    <property type="entry name" value="tRNA_m1G_MeTrfase_C_sf"/>
</dbReference>
<dbReference type="Pfam" id="PF01746">
    <property type="entry name" value="tRNA_m1G_MT"/>
    <property type="match status" value="1"/>
</dbReference>
<evidence type="ECO:0000256" key="13">
    <source>
        <dbReference type="ARBA" id="ARBA00033392"/>
    </source>
</evidence>
<dbReference type="FunFam" id="3.40.1280.10:FF:000001">
    <property type="entry name" value="tRNA (guanine-N(1)-)-methyltransferase"/>
    <property type="match status" value="1"/>
</dbReference>
<comment type="similarity">
    <text evidence="3 15 17">Belongs to the RNA methyltransferase TrmD family.</text>
</comment>
<protein>
    <recommendedName>
        <fullName evidence="6 15">tRNA (guanine-N(1)-)-methyltransferase</fullName>
        <ecNumber evidence="5 15">2.1.1.228</ecNumber>
    </recommendedName>
    <alternativeName>
        <fullName evidence="12 15">M1G-methyltransferase</fullName>
    </alternativeName>
    <alternativeName>
        <fullName evidence="13 15">tRNA [GM37] methyltransferase</fullName>
    </alternativeName>
</protein>
<comment type="catalytic activity">
    <reaction evidence="14 15 17">
        <text>guanosine(37) in tRNA + S-adenosyl-L-methionine = N(1)-methylguanosine(37) in tRNA + S-adenosyl-L-homocysteine + H(+)</text>
        <dbReference type="Rhea" id="RHEA:36899"/>
        <dbReference type="Rhea" id="RHEA-COMP:10145"/>
        <dbReference type="Rhea" id="RHEA-COMP:10147"/>
        <dbReference type="ChEBI" id="CHEBI:15378"/>
        <dbReference type="ChEBI" id="CHEBI:57856"/>
        <dbReference type="ChEBI" id="CHEBI:59789"/>
        <dbReference type="ChEBI" id="CHEBI:73542"/>
        <dbReference type="ChEBI" id="CHEBI:74269"/>
        <dbReference type="EC" id="2.1.1.228"/>
    </reaction>
</comment>
<dbReference type="InterPro" id="IPR029026">
    <property type="entry name" value="tRNA_m1G_MTases_N"/>
</dbReference>
<evidence type="ECO:0000256" key="2">
    <source>
        <dbReference type="ARBA" id="ARBA00004496"/>
    </source>
</evidence>
<evidence type="ECO:0000256" key="9">
    <source>
        <dbReference type="ARBA" id="ARBA00022679"/>
    </source>
</evidence>
<feature type="binding site" evidence="15 16">
    <location>
        <begin position="132"/>
        <end position="137"/>
    </location>
    <ligand>
        <name>S-adenosyl-L-methionine</name>
        <dbReference type="ChEBI" id="CHEBI:59789"/>
    </ligand>
</feature>
<dbReference type="EC" id="2.1.1.228" evidence="5 15"/>
<keyword evidence="8 15" id="KW-0489">Methyltransferase</keyword>
<dbReference type="GO" id="GO:0002939">
    <property type="term" value="P:tRNA N1-guanine methylation"/>
    <property type="evidence" value="ECO:0007669"/>
    <property type="project" value="TreeGrafter"/>
</dbReference>
<dbReference type="PATRIC" id="fig|1470200.3.peg.2534"/>
<evidence type="ECO:0000256" key="6">
    <source>
        <dbReference type="ARBA" id="ARBA00014679"/>
    </source>
</evidence>
<evidence type="ECO:0000313" key="19">
    <source>
        <dbReference type="EMBL" id="KLT72738.1"/>
    </source>
</evidence>
<feature type="domain" description="tRNA methyltransferase TRMD/TRM10-type" evidence="18">
    <location>
        <begin position="1"/>
        <end position="225"/>
    </location>
</feature>